<gene>
    <name evidence="10" type="ORF">V0U79_10855</name>
</gene>
<comment type="similarity">
    <text evidence="6">Belongs to the GARS family.</text>
</comment>
<dbReference type="PANTHER" id="PTHR43472:SF1">
    <property type="entry name" value="PHOSPHORIBOSYLAMINE--GLYCINE LIGASE, CHLOROPLASTIC"/>
    <property type="match status" value="1"/>
</dbReference>
<comment type="cofactor">
    <cofactor evidence="1">
        <name>Mn(2+)</name>
        <dbReference type="ChEBI" id="CHEBI:29035"/>
    </cofactor>
</comment>
<dbReference type="InterPro" id="IPR020560">
    <property type="entry name" value="PRibGlycinamide_synth_C-dom"/>
</dbReference>
<dbReference type="RefSeq" id="WP_330199533.1">
    <property type="nucleotide sequence ID" value="NZ_JAZDRP010000006.1"/>
</dbReference>
<dbReference type="SUPFAM" id="SSF51246">
    <property type="entry name" value="Rudiment single hybrid motif"/>
    <property type="match status" value="1"/>
</dbReference>
<dbReference type="InterPro" id="IPR020561">
    <property type="entry name" value="PRibGlycinamid_synth_ATP-grasp"/>
</dbReference>
<name>A0ABU7LSH7_9PROT</name>
<protein>
    <recommendedName>
        <fullName evidence="7">Glycinamide ribonucleotide synthetase</fullName>
    </recommendedName>
    <alternativeName>
        <fullName evidence="8">Phosphoribosylglycinamide synthetase</fullName>
    </alternativeName>
</protein>
<dbReference type="Pfam" id="PF01071">
    <property type="entry name" value="GARS_A"/>
    <property type="match status" value="1"/>
</dbReference>
<keyword evidence="11" id="KW-1185">Reference proteome</keyword>
<dbReference type="Proteomes" id="UP001354971">
    <property type="component" value="Unassembled WGS sequence"/>
</dbReference>
<keyword evidence="5" id="KW-0067">ATP-binding</keyword>
<evidence type="ECO:0000259" key="9">
    <source>
        <dbReference type="SMART" id="SM01210"/>
    </source>
</evidence>
<evidence type="ECO:0000256" key="6">
    <source>
        <dbReference type="ARBA" id="ARBA00038345"/>
    </source>
</evidence>
<keyword evidence="3" id="KW-0547">Nucleotide-binding</keyword>
<dbReference type="SMART" id="SM01210">
    <property type="entry name" value="GARS_C"/>
    <property type="match status" value="1"/>
</dbReference>
<dbReference type="SMART" id="SM01209">
    <property type="entry name" value="GARS_A"/>
    <property type="match status" value="1"/>
</dbReference>
<evidence type="ECO:0000256" key="2">
    <source>
        <dbReference type="ARBA" id="ARBA00022598"/>
    </source>
</evidence>
<dbReference type="SUPFAM" id="SSF56059">
    <property type="entry name" value="Glutathione synthetase ATP-binding domain-like"/>
    <property type="match status" value="1"/>
</dbReference>
<dbReference type="Pfam" id="PF02843">
    <property type="entry name" value="GARS_C"/>
    <property type="match status" value="1"/>
</dbReference>
<evidence type="ECO:0000256" key="4">
    <source>
        <dbReference type="ARBA" id="ARBA00022755"/>
    </source>
</evidence>
<keyword evidence="2" id="KW-0436">Ligase</keyword>
<evidence type="ECO:0000256" key="5">
    <source>
        <dbReference type="ARBA" id="ARBA00022840"/>
    </source>
</evidence>
<proteinExistence type="inferred from homology"/>
<keyword evidence="4" id="KW-0658">Purine biosynthesis</keyword>
<dbReference type="Gene3D" id="3.30.470.20">
    <property type="entry name" value="ATP-grasp fold, B domain"/>
    <property type="match status" value="1"/>
</dbReference>
<evidence type="ECO:0000256" key="8">
    <source>
        <dbReference type="ARBA" id="ARBA00042864"/>
    </source>
</evidence>
<evidence type="ECO:0000256" key="3">
    <source>
        <dbReference type="ARBA" id="ARBA00022741"/>
    </source>
</evidence>
<dbReference type="PANTHER" id="PTHR43472">
    <property type="entry name" value="PHOSPHORIBOSYLAMINE--GLYCINE LIGASE"/>
    <property type="match status" value="1"/>
</dbReference>
<comment type="caution">
    <text evidence="10">The sequence shown here is derived from an EMBL/GenBank/DDBJ whole genome shotgun (WGS) entry which is preliminary data.</text>
</comment>
<evidence type="ECO:0000313" key="11">
    <source>
        <dbReference type="Proteomes" id="UP001354971"/>
    </source>
</evidence>
<accession>A0ABU7LSH7</accession>
<sequence length="433" mass="48804">MTDSAKRHFLFVSTDGLHVDPAWRILREGHEVRYCIENPAEADIGDGFVPKVDDWREHVDWADIIVFDDVLGQGEKAHALRQQGKAVIGGTPYTDQLEDDRSFGQEELKKAGINILPYREFTDFDEAIAHVRANPRRYVIKPSGEAQNIKRLLFVGMEEDGSDVARVLEAYKRVWSDTIKVFQLQHKVTGVEVAVGGFFNGREFMDPININFEHKKLLPGNVGPATGEMGTSMFWSGPNRLYRETLAKLAPKLAGEGFVGYMDLNCIVNSHGIYPLEFTSRFGYPTIQIQSDGLAMPLADFFHQMATGGPAKFKVKRGFQVGVRLVVPPYPFKDKETFESYSKGAAIVFKRPMTEGVHIHDVKRVNDEWLVTGGAGLALVVSGSGSTMREAQKQAYARIQNILIPNMYFRDDIGDRWIDDSDRLHTWGYLREN</sequence>
<evidence type="ECO:0000313" key="10">
    <source>
        <dbReference type="EMBL" id="MEE2526870.1"/>
    </source>
</evidence>
<dbReference type="InterPro" id="IPR011054">
    <property type="entry name" value="Rudment_hybrid_motif"/>
</dbReference>
<evidence type="ECO:0000256" key="1">
    <source>
        <dbReference type="ARBA" id="ARBA00001936"/>
    </source>
</evidence>
<reference evidence="10 11" key="1">
    <citation type="submission" date="2024-01" db="EMBL/GenBank/DDBJ databases">
        <title>Hyphobacterium bacterium isolated from marine sediment.</title>
        <authorList>
            <person name="Zhao S."/>
        </authorList>
    </citation>
    <scope>NUCLEOTIDE SEQUENCE [LARGE SCALE GENOMIC DNA]</scope>
    <source>
        <strain evidence="11">HN65</strain>
    </source>
</reference>
<organism evidence="10 11">
    <name type="scientific">Hyphobacterium lacteum</name>
    <dbReference type="NCBI Taxonomy" id="3116575"/>
    <lineage>
        <taxon>Bacteria</taxon>
        <taxon>Pseudomonadati</taxon>
        <taxon>Pseudomonadota</taxon>
        <taxon>Alphaproteobacteria</taxon>
        <taxon>Maricaulales</taxon>
        <taxon>Maricaulaceae</taxon>
        <taxon>Hyphobacterium</taxon>
    </lineage>
</organism>
<dbReference type="Gene3D" id="3.90.600.10">
    <property type="entry name" value="Phosphoribosylglycinamide synthetase, C-terminal domain"/>
    <property type="match status" value="1"/>
</dbReference>
<dbReference type="InterPro" id="IPR000115">
    <property type="entry name" value="PRibGlycinamide_synth"/>
</dbReference>
<evidence type="ECO:0000256" key="7">
    <source>
        <dbReference type="ARBA" id="ARBA00042242"/>
    </source>
</evidence>
<feature type="domain" description="Phosphoribosylglycinamide synthetase C-domain" evidence="9">
    <location>
        <begin position="319"/>
        <end position="418"/>
    </location>
</feature>
<dbReference type="EMBL" id="JAZDRP010000006">
    <property type="protein sequence ID" value="MEE2526870.1"/>
    <property type="molecule type" value="Genomic_DNA"/>
</dbReference>
<dbReference type="InterPro" id="IPR037123">
    <property type="entry name" value="PRibGlycinamide_synth_C_sf"/>
</dbReference>